<evidence type="ECO:0000256" key="1">
    <source>
        <dbReference type="ARBA" id="ARBA00022723"/>
    </source>
</evidence>
<dbReference type="InterPro" id="IPR001128">
    <property type="entry name" value="Cyt_P450"/>
</dbReference>
<dbReference type="STRING" id="1220926.S2JPZ5"/>
<comment type="similarity">
    <text evidence="5">Belongs to the cytochrome P450 family.</text>
</comment>
<dbReference type="InterPro" id="IPR017972">
    <property type="entry name" value="Cyt_P450_CS"/>
</dbReference>
<dbReference type="VEuPathDB" id="FungiDB:HMPREF1544_01098"/>
<reference evidence="7" key="1">
    <citation type="submission" date="2013-05" db="EMBL/GenBank/DDBJ databases">
        <title>The Genome sequence of Mucor circinelloides f. circinelloides 1006PhL.</title>
        <authorList>
            <consortium name="The Broad Institute Genomics Platform"/>
            <person name="Cuomo C."/>
            <person name="Earl A."/>
            <person name="Findley K."/>
            <person name="Lee S.C."/>
            <person name="Walker B."/>
            <person name="Young S."/>
            <person name="Zeng Q."/>
            <person name="Gargeya S."/>
            <person name="Fitzgerald M."/>
            <person name="Haas B."/>
            <person name="Abouelleil A."/>
            <person name="Allen A.W."/>
            <person name="Alvarado L."/>
            <person name="Arachchi H.M."/>
            <person name="Berlin A.M."/>
            <person name="Chapman S.B."/>
            <person name="Gainer-Dewar J."/>
            <person name="Goldberg J."/>
            <person name="Griggs A."/>
            <person name="Gujja S."/>
            <person name="Hansen M."/>
            <person name="Howarth C."/>
            <person name="Imamovic A."/>
            <person name="Ireland A."/>
            <person name="Larimer J."/>
            <person name="McCowan C."/>
            <person name="Murphy C."/>
            <person name="Pearson M."/>
            <person name="Poon T.W."/>
            <person name="Priest M."/>
            <person name="Roberts A."/>
            <person name="Saif S."/>
            <person name="Shea T."/>
            <person name="Sisk P."/>
            <person name="Sykes S."/>
            <person name="Wortman J."/>
            <person name="Nusbaum C."/>
            <person name="Birren B."/>
        </authorList>
    </citation>
    <scope>NUCLEOTIDE SEQUENCE [LARGE SCALE GENOMIC DNA]</scope>
    <source>
        <strain evidence="7">1006PhL</strain>
    </source>
</reference>
<dbReference type="PRINTS" id="PR00385">
    <property type="entry name" value="P450"/>
</dbReference>
<dbReference type="InterPro" id="IPR050364">
    <property type="entry name" value="Cytochrome_P450_fung"/>
</dbReference>
<sequence length="520" mass="59017">MESLLDALKLPQRRKEDTLLLAGLSMASVSIIYSIYRLYQVKGTSKLEAGLNKIPSPKLSLPFVGHILSIGADANKQFIKWHEELGPIFQIKMGRQTWIMISDRQLAQKVLVTHGAETAFRPYNTWGYRYYSFNGFGIGFSQPGQHWNKNRAAALTVLAPKNIDKFEDAIVSETEYLASMLLKATLAKGSVDPRKHFELVSTNVIYSTCFGSRFTAITDPKFYALSEMGKENMVLAGFQHDLPNFLPFLSFVDRFIGTEAKMRHHIDTKRDPTYRQLIKEARLMQGPNLVKSIDESSFDMTDDELLVFTSDFMLGATDTTSVTLAWSFAILCHYQDVQQKLIQELDEFISVHGRIPRFKERNEIPYTVAVMRECMRFRAMTPIGVPHSVNQDLVVDGYLFPKGCTIVYSTGSMHMDPDYYTNPKAFQPERFINNTKTMMAAANGRLSDRDHFAFGWGRRICPGIYLAEMEIFYAFVQLFARAEILPDKKLPDIDGVQASGITFTPNPYTLKCVPRTNAVV</sequence>
<dbReference type="InterPro" id="IPR036396">
    <property type="entry name" value="Cyt_P450_sf"/>
</dbReference>
<keyword evidence="1 4" id="KW-0479">Metal-binding</keyword>
<dbReference type="eggNOG" id="KOG0156">
    <property type="taxonomic scope" value="Eukaryota"/>
</dbReference>
<gene>
    <name evidence="6" type="ORF">HMPREF1544_01098</name>
</gene>
<evidence type="ECO:0000313" key="6">
    <source>
        <dbReference type="EMBL" id="EPB92034.1"/>
    </source>
</evidence>
<keyword evidence="3 4" id="KW-0408">Iron</keyword>
<dbReference type="GO" id="GO:0020037">
    <property type="term" value="F:heme binding"/>
    <property type="evidence" value="ECO:0007669"/>
    <property type="project" value="InterPro"/>
</dbReference>
<keyword evidence="2 5" id="KW-0560">Oxidoreductase</keyword>
<keyword evidence="4 5" id="KW-0349">Heme</keyword>
<dbReference type="SMR" id="S2JPZ5"/>
<dbReference type="Pfam" id="PF00067">
    <property type="entry name" value="p450"/>
    <property type="match status" value="1"/>
</dbReference>
<comment type="cofactor">
    <cofactor evidence="4">
        <name>heme</name>
        <dbReference type="ChEBI" id="CHEBI:30413"/>
    </cofactor>
</comment>
<evidence type="ECO:0000256" key="5">
    <source>
        <dbReference type="RuleBase" id="RU000461"/>
    </source>
</evidence>
<dbReference type="GO" id="GO:0004497">
    <property type="term" value="F:monooxygenase activity"/>
    <property type="evidence" value="ECO:0007669"/>
    <property type="project" value="UniProtKB-KW"/>
</dbReference>
<name>S2JPZ5_MUCC1</name>
<keyword evidence="5" id="KW-0503">Monooxygenase</keyword>
<dbReference type="PANTHER" id="PTHR46300">
    <property type="entry name" value="P450, PUTATIVE (EUROFUNG)-RELATED-RELATED"/>
    <property type="match status" value="1"/>
</dbReference>
<protein>
    <recommendedName>
        <fullName evidence="8">Cytochrome P450</fullName>
    </recommendedName>
</protein>
<evidence type="ECO:0000256" key="4">
    <source>
        <dbReference type="PIRSR" id="PIRSR602401-1"/>
    </source>
</evidence>
<dbReference type="OrthoDB" id="3934656at2759"/>
<proteinExistence type="inferred from homology"/>
<accession>S2JPZ5</accession>
<dbReference type="EMBL" id="KE123903">
    <property type="protein sequence ID" value="EPB92034.1"/>
    <property type="molecule type" value="Genomic_DNA"/>
</dbReference>
<feature type="binding site" description="axial binding residue" evidence="4">
    <location>
        <position position="461"/>
    </location>
    <ligand>
        <name>heme</name>
        <dbReference type="ChEBI" id="CHEBI:30413"/>
    </ligand>
    <ligandPart>
        <name>Fe</name>
        <dbReference type="ChEBI" id="CHEBI:18248"/>
    </ligandPart>
</feature>
<dbReference type="Proteomes" id="UP000014254">
    <property type="component" value="Unassembled WGS sequence"/>
</dbReference>
<dbReference type="Gene3D" id="1.10.630.10">
    <property type="entry name" value="Cytochrome P450"/>
    <property type="match status" value="1"/>
</dbReference>
<organism evidence="6 7">
    <name type="scientific">Mucor circinelloides f. circinelloides (strain 1006PhL)</name>
    <name type="common">Mucormycosis agent</name>
    <name type="synonym">Calyptromyces circinelloides</name>
    <dbReference type="NCBI Taxonomy" id="1220926"/>
    <lineage>
        <taxon>Eukaryota</taxon>
        <taxon>Fungi</taxon>
        <taxon>Fungi incertae sedis</taxon>
        <taxon>Mucoromycota</taxon>
        <taxon>Mucoromycotina</taxon>
        <taxon>Mucoromycetes</taxon>
        <taxon>Mucorales</taxon>
        <taxon>Mucorineae</taxon>
        <taxon>Mucoraceae</taxon>
        <taxon>Mucor</taxon>
    </lineage>
</organism>
<dbReference type="SUPFAM" id="SSF48264">
    <property type="entry name" value="Cytochrome P450"/>
    <property type="match status" value="1"/>
</dbReference>
<dbReference type="PROSITE" id="PS00086">
    <property type="entry name" value="CYTOCHROME_P450"/>
    <property type="match status" value="1"/>
</dbReference>
<keyword evidence="7" id="KW-1185">Reference proteome</keyword>
<evidence type="ECO:0008006" key="8">
    <source>
        <dbReference type="Google" id="ProtNLM"/>
    </source>
</evidence>
<dbReference type="OMA" id="IVWASYG"/>
<dbReference type="AlphaFoldDB" id="S2JPZ5"/>
<dbReference type="InParanoid" id="S2JPZ5"/>
<evidence type="ECO:0000256" key="3">
    <source>
        <dbReference type="ARBA" id="ARBA00023004"/>
    </source>
</evidence>
<dbReference type="PANTHER" id="PTHR46300:SF11">
    <property type="entry name" value="OXIDOREDUCTASE, PUTATIVE-RELATED"/>
    <property type="match status" value="1"/>
</dbReference>
<evidence type="ECO:0000256" key="2">
    <source>
        <dbReference type="ARBA" id="ARBA00023002"/>
    </source>
</evidence>
<evidence type="ECO:0000313" key="7">
    <source>
        <dbReference type="Proteomes" id="UP000014254"/>
    </source>
</evidence>
<dbReference type="InterPro" id="IPR002401">
    <property type="entry name" value="Cyt_P450_E_grp-I"/>
</dbReference>
<dbReference type="GO" id="GO:0016705">
    <property type="term" value="F:oxidoreductase activity, acting on paired donors, with incorporation or reduction of molecular oxygen"/>
    <property type="evidence" value="ECO:0007669"/>
    <property type="project" value="InterPro"/>
</dbReference>
<dbReference type="PRINTS" id="PR00463">
    <property type="entry name" value="EP450I"/>
</dbReference>
<dbReference type="GO" id="GO:0005506">
    <property type="term" value="F:iron ion binding"/>
    <property type="evidence" value="ECO:0007669"/>
    <property type="project" value="InterPro"/>
</dbReference>